<reference evidence="17 18" key="1">
    <citation type="journal article" date="2018" name="Syst. Appl. Microbiol.">
        <title>Abditibacterium utsteinense sp. nov., the first cultivated member of candidate phylum FBP, isolated from ice-free Antarctic soil samples.</title>
        <authorList>
            <person name="Tahon G."/>
            <person name="Tytgat B."/>
            <person name="Lebbe L."/>
            <person name="Carlier A."/>
            <person name="Willems A."/>
        </authorList>
    </citation>
    <scope>NUCLEOTIDE SEQUENCE [LARGE SCALE GENOMIC DNA]</scope>
    <source>
        <strain evidence="17 18">LMG 29911</strain>
    </source>
</reference>
<dbReference type="GO" id="GO:0004422">
    <property type="term" value="F:hypoxanthine phosphoribosyltransferase activity"/>
    <property type="evidence" value="ECO:0007669"/>
    <property type="project" value="InterPro"/>
</dbReference>
<evidence type="ECO:0000256" key="3">
    <source>
        <dbReference type="ARBA" id="ARBA00004669"/>
    </source>
</evidence>
<evidence type="ECO:0000256" key="7">
    <source>
        <dbReference type="ARBA" id="ARBA00022676"/>
    </source>
</evidence>
<keyword evidence="7 15" id="KW-0328">Glycosyltransferase</keyword>
<dbReference type="GO" id="GO:0032264">
    <property type="term" value="P:IMP salvage"/>
    <property type="evidence" value="ECO:0007669"/>
    <property type="project" value="UniProtKB-UniPathway"/>
</dbReference>
<dbReference type="GO" id="GO:0000287">
    <property type="term" value="F:magnesium ion binding"/>
    <property type="evidence" value="ECO:0007669"/>
    <property type="project" value="TreeGrafter"/>
</dbReference>
<dbReference type="InterPro" id="IPR050408">
    <property type="entry name" value="HGPRT"/>
</dbReference>
<keyword evidence="6 15" id="KW-0963">Cytoplasm</keyword>
<proteinExistence type="inferred from homology"/>
<comment type="pathway">
    <text evidence="3 15">Purine metabolism; IMP biosynthesis via salvage pathway; IMP from hypoxanthine: step 1/1.</text>
</comment>
<keyword evidence="11 15" id="KW-0547">Nucleotide-binding</keyword>
<comment type="catalytic activity">
    <reaction evidence="13">
        <text>GMP + diphosphate = guanine + 5-phospho-alpha-D-ribose 1-diphosphate</text>
        <dbReference type="Rhea" id="RHEA:25424"/>
        <dbReference type="ChEBI" id="CHEBI:16235"/>
        <dbReference type="ChEBI" id="CHEBI:33019"/>
        <dbReference type="ChEBI" id="CHEBI:58017"/>
        <dbReference type="ChEBI" id="CHEBI:58115"/>
        <dbReference type="EC" id="2.4.2.8"/>
    </reaction>
    <physiologicalReaction direction="right-to-left" evidence="13">
        <dbReference type="Rhea" id="RHEA:25426"/>
    </physiologicalReaction>
</comment>
<evidence type="ECO:0000256" key="11">
    <source>
        <dbReference type="ARBA" id="ARBA00022741"/>
    </source>
</evidence>
<gene>
    <name evidence="17" type="ORF">B1R32_13012</name>
</gene>
<evidence type="ECO:0000256" key="12">
    <source>
        <dbReference type="ARBA" id="ARBA00022842"/>
    </source>
</evidence>
<dbReference type="Proteomes" id="UP000237684">
    <property type="component" value="Unassembled WGS sequence"/>
</dbReference>
<comment type="subcellular location">
    <subcellularLocation>
        <location evidence="2 15">Cytoplasm</location>
    </subcellularLocation>
</comment>
<dbReference type="InterPro" id="IPR029057">
    <property type="entry name" value="PRTase-like"/>
</dbReference>
<evidence type="ECO:0000256" key="13">
    <source>
        <dbReference type="ARBA" id="ARBA00048811"/>
    </source>
</evidence>
<evidence type="ECO:0000256" key="5">
    <source>
        <dbReference type="ARBA" id="ARBA00011895"/>
    </source>
</evidence>
<sequence>MSTVSQPFRPHSLGPDLHASEADVESILLSTEQIQARVAEMGAQISRDYEGREPVFISVLVGAFMFTSDLLRHVTVPCSLDFMAISSYGQESRSSGVVRVMKDLDESIESKHVIILEDIIDTGLTLNYLLDNLRNRNAASVRVAALLDKPSRRLTDVKVDYIGFEVPDEFVVGYGLDFAQRYRNFPYVGVLRPEVYGGK</sequence>
<dbReference type="InterPro" id="IPR000836">
    <property type="entry name" value="PRTase_dom"/>
</dbReference>
<evidence type="ECO:0000259" key="16">
    <source>
        <dbReference type="Pfam" id="PF00156"/>
    </source>
</evidence>
<dbReference type="InterPro" id="IPR005904">
    <property type="entry name" value="Hxn_phspho_trans"/>
</dbReference>
<dbReference type="GO" id="GO:0006178">
    <property type="term" value="P:guanine salvage"/>
    <property type="evidence" value="ECO:0007669"/>
    <property type="project" value="TreeGrafter"/>
</dbReference>
<dbReference type="CDD" id="cd06223">
    <property type="entry name" value="PRTases_typeI"/>
    <property type="match status" value="1"/>
</dbReference>
<evidence type="ECO:0000256" key="2">
    <source>
        <dbReference type="ARBA" id="ARBA00004496"/>
    </source>
</evidence>
<accession>A0A2S8SNZ9</accession>
<dbReference type="UniPathway" id="UPA00591">
    <property type="reaction ID" value="UER00648"/>
</dbReference>
<dbReference type="PANTHER" id="PTHR43340">
    <property type="entry name" value="HYPOXANTHINE-GUANINE PHOSPHORIBOSYLTRANSFERASE"/>
    <property type="match status" value="1"/>
</dbReference>
<dbReference type="EC" id="2.4.2.8" evidence="5 15"/>
<evidence type="ECO:0000256" key="10">
    <source>
        <dbReference type="ARBA" id="ARBA00022726"/>
    </source>
</evidence>
<dbReference type="FunFam" id="3.40.50.2020:FF:000006">
    <property type="entry name" value="Hypoxanthine phosphoribosyltransferase"/>
    <property type="match status" value="1"/>
</dbReference>
<comment type="caution">
    <text evidence="17">The sequence shown here is derived from an EMBL/GenBank/DDBJ whole genome shotgun (WGS) entry which is preliminary data.</text>
</comment>
<keyword evidence="12 15" id="KW-0460">Magnesium</keyword>
<dbReference type="FunCoup" id="A0A2S8SNZ9">
    <property type="interactions" value="304"/>
</dbReference>
<feature type="domain" description="Phosphoribosyltransferase" evidence="16">
    <location>
        <begin position="30"/>
        <end position="178"/>
    </location>
</feature>
<evidence type="ECO:0000256" key="6">
    <source>
        <dbReference type="ARBA" id="ARBA00022490"/>
    </source>
</evidence>
<dbReference type="RefSeq" id="WP_106381310.1">
    <property type="nucleotide sequence ID" value="NZ_NIGF01000030.1"/>
</dbReference>
<evidence type="ECO:0000256" key="9">
    <source>
        <dbReference type="ARBA" id="ARBA00022723"/>
    </source>
</evidence>
<dbReference type="AlphaFoldDB" id="A0A2S8SNZ9"/>
<dbReference type="InParanoid" id="A0A2S8SNZ9"/>
<keyword evidence="9 15" id="KW-0479">Metal-binding</keyword>
<evidence type="ECO:0000313" key="17">
    <source>
        <dbReference type="EMBL" id="PQV62525.1"/>
    </source>
</evidence>
<dbReference type="NCBIfam" id="TIGR01203">
    <property type="entry name" value="HGPRTase"/>
    <property type="match status" value="1"/>
</dbReference>
<dbReference type="Pfam" id="PF00156">
    <property type="entry name" value="Pribosyltran"/>
    <property type="match status" value="1"/>
</dbReference>
<dbReference type="GO" id="GO:0006166">
    <property type="term" value="P:purine ribonucleoside salvage"/>
    <property type="evidence" value="ECO:0007669"/>
    <property type="project" value="UniProtKB-KW"/>
</dbReference>
<evidence type="ECO:0000256" key="1">
    <source>
        <dbReference type="ARBA" id="ARBA00001946"/>
    </source>
</evidence>
<comment type="similarity">
    <text evidence="4 15">Belongs to the purine/pyrimidine phosphoribosyltransferase family.</text>
</comment>
<dbReference type="GO" id="GO:0032263">
    <property type="term" value="P:GMP salvage"/>
    <property type="evidence" value="ECO:0007669"/>
    <property type="project" value="TreeGrafter"/>
</dbReference>
<name>A0A2S8SNZ9_9BACT</name>
<dbReference type="GO" id="GO:0005829">
    <property type="term" value="C:cytosol"/>
    <property type="evidence" value="ECO:0007669"/>
    <property type="project" value="TreeGrafter"/>
</dbReference>
<dbReference type="OrthoDB" id="9802824at2"/>
<evidence type="ECO:0000256" key="14">
    <source>
        <dbReference type="ARBA" id="ARBA00049402"/>
    </source>
</evidence>
<evidence type="ECO:0000256" key="15">
    <source>
        <dbReference type="RuleBase" id="RU364099"/>
    </source>
</evidence>
<dbReference type="EMBL" id="NIGF01000030">
    <property type="protein sequence ID" value="PQV62525.1"/>
    <property type="molecule type" value="Genomic_DNA"/>
</dbReference>
<dbReference type="Gene3D" id="3.40.50.2020">
    <property type="match status" value="1"/>
</dbReference>
<comment type="catalytic activity">
    <reaction evidence="14">
        <text>IMP + diphosphate = hypoxanthine + 5-phospho-alpha-D-ribose 1-diphosphate</text>
        <dbReference type="Rhea" id="RHEA:17973"/>
        <dbReference type="ChEBI" id="CHEBI:17368"/>
        <dbReference type="ChEBI" id="CHEBI:33019"/>
        <dbReference type="ChEBI" id="CHEBI:58017"/>
        <dbReference type="ChEBI" id="CHEBI:58053"/>
        <dbReference type="EC" id="2.4.2.8"/>
    </reaction>
    <physiologicalReaction direction="right-to-left" evidence="14">
        <dbReference type="Rhea" id="RHEA:17975"/>
    </physiologicalReaction>
</comment>
<evidence type="ECO:0000256" key="4">
    <source>
        <dbReference type="ARBA" id="ARBA00008391"/>
    </source>
</evidence>
<comment type="cofactor">
    <cofactor evidence="1 15">
        <name>Mg(2+)</name>
        <dbReference type="ChEBI" id="CHEBI:18420"/>
    </cofactor>
</comment>
<protein>
    <recommendedName>
        <fullName evidence="5 15">Hypoxanthine phosphoribosyltransferase</fullName>
        <ecNumber evidence="5 15">2.4.2.8</ecNumber>
    </recommendedName>
</protein>
<keyword evidence="8 15" id="KW-0808">Transferase</keyword>
<dbReference type="GO" id="GO:0052657">
    <property type="term" value="F:guanine phosphoribosyltransferase activity"/>
    <property type="evidence" value="ECO:0007669"/>
    <property type="project" value="UniProtKB-ARBA"/>
</dbReference>
<keyword evidence="18" id="KW-1185">Reference proteome</keyword>
<organism evidence="17 18">
    <name type="scientific">Abditibacterium utsteinense</name>
    <dbReference type="NCBI Taxonomy" id="1960156"/>
    <lineage>
        <taxon>Bacteria</taxon>
        <taxon>Pseudomonadati</taxon>
        <taxon>Abditibacteriota</taxon>
        <taxon>Abditibacteriia</taxon>
        <taxon>Abditibacteriales</taxon>
        <taxon>Abditibacteriaceae</taxon>
        <taxon>Abditibacterium</taxon>
    </lineage>
</organism>
<evidence type="ECO:0000256" key="8">
    <source>
        <dbReference type="ARBA" id="ARBA00022679"/>
    </source>
</evidence>
<keyword evidence="10 15" id="KW-0660">Purine salvage</keyword>
<dbReference type="PANTHER" id="PTHR43340:SF1">
    <property type="entry name" value="HYPOXANTHINE PHOSPHORIBOSYLTRANSFERASE"/>
    <property type="match status" value="1"/>
</dbReference>
<evidence type="ECO:0000313" key="18">
    <source>
        <dbReference type="Proteomes" id="UP000237684"/>
    </source>
</evidence>
<dbReference type="GO" id="GO:0046100">
    <property type="term" value="P:hypoxanthine metabolic process"/>
    <property type="evidence" value="ECO:0007669"/>
    <property type="project" value="TreeGrafter"/>
</dbReference>
<dbReference type="GO" id="GO:0000166">
    <property type="term" value="F:nucleotide binding"/>
    <property type="evidence" value="ECO:0007669"/>
    <property type="project" value="UniProtKB-KW"/>
</dbReference>
<dbReference type="SUPFAM" id="SSF53271">
    <property type="entry name" value="PRTase-like"/>
    <property type="match status" value="1"/>
</dbReference>